<evidence type="ECO:0000256" key="1">
    <source>
        <dbReference type="SAM" id="MobiDB-lite"/>
    </source>
</evidence>
<dbReference type="SUPFAM" id="SSF64376">
    <property type="entry name" value="YlxR-like"/>
    <property type="match status" value="1"/>
</dbReference>
<dbReference type="Pfam" id="PF04296">
    <property type="entry name" value="YlxR"/>
    <property type="match status" value="1"/>
</dbReference>
<dbReference type="PANTHER" id="PTHR34215">
    <property type="entry name" value="BLL0784 PROTEIN"/>
    <property type="match status" value="1"/>
</dbReference>
<name>A0A345YGV1_9SPHN</name>
<dbReference type="InterPro" id="IPR035931">
    <property type="entry name" value="YlxR-like_sf"/>
</dbReference>
<dbReference type="AlphaFoldDB" id="A0A345YGV1"/>
<feature type="compositionally biased region" description="Basic and acidic residues" evidence="1">
    <location>
        <begin position="15"/>
        <end position="28"/>
    </location>
</feature>
<dbReference type="Gene3D" id="3.30.1230.10">
    <property type="entry name" value="YlxR-like"/>
    <property type="match status" value="1"/>
</dbReference>
<organism evidence="3 4">
    <name type="scientific">Erythrobacter aureus</name>
    <dbReference type="NCBI Taxonomy" id="2182384"/>
    <lineage>
        <taxon>Bacteria</taxon>
        <taxon>Pseudomonadati</taxon>
        <taxon>Pseudomonadota</taxon>
        <taxon>Alphaproteobacteria</taxon>
        <taxon>Sphingomonadales</taxon>
        <taxon>Erythrobacteraceae</taxon>
        <taxon>Erythrobacter/Porphyrobacter group</taxon>
        <taxon>Erythrobacter</taxon>
    </lineage>
</organism>
<protein>
    <submittedName>
        <fullName evidence="3">DUF448 domain-containing protein</fullName>
    </submittedName>
</protein>
<evidence type="ECO:0000313" key="3">
    <source>
        <dbReference type="EMBL" id="AXK43153.1"/>
    </source>
</evidence>
<dbReference type="InterPro" id="IPR007393">
    <property type="entry name" value="YlxR_dom"/>
</dbReference>
<dbReference type="Proteomes" id="UP000254508">
    <property type="component" value="Chromosome"/>
</dbReference>
<gene>
    <name evidence="3" type="ORF">DVR09_13235</name>
</gene>
<feature type="region of interest" description="Disordered" evidence="1">
    <location>
        <begin position="1"/>
        <end position="33"/>
    </location>
</feature>
<reference evidence="4" key="1">
    <citation type="submission" date="2018-07" db="EMBL/GenBank/DDBJ databases">
        <title>Genome sequence of Erythrobacter strain YH-07, an antagonistic bacterium isolated from Yellow Sea.</title>
        <authorList>
            <person name="Tang T."/>
            <person name="Liu Q."/>
            <person name="Sun X."/>
        </authorList>
    </citation>
    <scope>NUCLEOTIDE SEQUENCE [LARGE SCALE GENOMIC DNA]</scope>
    <source>
        <strain evidence="4">YH-07</strain>
    </source>
</reference>
<dbReference type="InterPro" id="IPR029064">
    <property type="entry name" value="Ribosomal_eL30-like_sf"/>
</dbReference>
<dbReference type="RefSeq" id="WP_115417378.1">
    <property type="nucleotide sequence ID" value="NZ_CP031357.1"/>
</dbReference>
<dbReference type="KEGG" id="err:DVR09_13235"/>
<evidence type="ECO:0000259" key="2">
    <source>
        <dbReference type="Pfam" id="PF04296"/>
    </source>
</evidence>
<keyword evidence="4" id="KW-1185">Reference proteome</keyword>
<dbReference type="PANTHER" id="PTHR34215:SF1">
    <property type="entry name" value="YLXR DOMAIN-CONTAINING PROTEIN"/>
    <property type="match status" value="1"/>
</dbReference>
<proteinExistence type="predicted"/>
<dbReference type="InterPro" id="IPR037465">
    <property type="entry name" value="YlxR"/>
</dbReference>
<feature type="domain" description="YlxR" evidence="2">
    <location>
        <begin position="26"/>
        <end position="91"/>
    </location>
</feature>
<sequence length="241" mass="25972">MRTPPNERLTSDIAEAPRPRKTEPERRCILSGETAPRDTLVRLVASPAGLVLPDAQEKAPGRGAWIGVSRDELAEAQAKGRLKGALSRAFKTSDLELAENLPELIENALTRVLLDRLGLEMRVGSLILGTQRIAETARGGAVALLLHARDASEDGRKKLDQAWRVGRQSEGSGERGLELPLDRDALSVALGRDNVVHLALADEAAAARVMKALARLTHYLGHDLPAADGRVSARADDELND</sequence>
<accession>A0A345YGV1</accession>
<dbReference type="EMBL" id="CP031357">
    <property type="protein sequence ID" value="AXK43153.1"/>
    <property type="molecule type" value="Genomic_DNA"/>
</dbReference>
<dbReference type="SUPFAM" id="SSF55315">
    <property type="entry name" value="L30e-like"/>
    <property type="match status" value="1"/>
</dbReference>
<dbReference type="Gene3D" id="3.30.1330.30">
    <property type="match status" value="1"/>
</dbReference>
<evidence type="ECO:0000313" key="4">
    <source>
        <dbReference type="Proteomes" id="UP000254508"/>
    </source>
</evidence>
<dbReference type="OrthoDB" id="9799836at2"/>